<reference evidence="12 13" key="1">
    <citation type="journal article" date="2018" name="Elife">
        <title>Discovery and characterization of a prevalent human gut bacterial enzyme sufficient for the inactivation of a family of plant toxins.</title>
        <authorList>
            <person name="Koppel N."/>
            <person name="Bisanz J.E."/>
            <person name="Pandelia M.E."/>
            <person name="Turnbaugh P.J."/>
            <person name="Balskus E.P."/>
        </authorList>
    </citation>
    <scope>NUCLEOTIDE SEQUENCE [LARGE SCALE GENOMIC DNA]</scope>
    <source>
        <strain evidence="12 13">OB21 GAM31</strain>
    </source>
</reference>
<comment type="caution">
    <text evidence="12">The sequence shown here is derived from an EMBL/GenBank/DDBJ whole genome shotgun (WGS) entry which is preliminary data.</text>
</comment>
<dbReference type="PROSITE" id="PS51160">
    <property type="entry name" value="ACYLPHOSPHATASE_3"/>
    <property type="match status" value="1"/>
</dbReference>
<dbReference type="GO" id="GO:0003725">
    <property type="term" value="F:double-stranded RNA binding"/>
    <property type="evidence" value="ECO:0007669"/>
    <property type="project" value="InterPro"/>
</dbReference>
<dbReference type="Pfam" id="PF07503">
    <property type="entry name" value="zf-HYPF"/>
    <property type="match status" value="2"/>
</dbReference>
<feature type="active site" evidence="9">
    <location>
        <position position="37"/>
    </location>
</feature>
<dbReference type="Pfam" id="PF22521">
    <property type="entry name" value="HypF_C_2"/>
    <property type="match status" value="1"/>
</dbReference>
<feature type="domain" description="Acylphosphatase-like" evidence="10">
    <location>
        <begin position="4"/>
        <end position="90"/>
    </location>
</feature>
<comment type="catalytic activity">
    <reaction evidence="9">
        <text>an acyl phosphate + H2O = a carboxylate + phosphate + H(+)</text>
        <dbReference type="Rhea" id="RHEA:14965"/>
        <dbReference type="ChEBI" id="CHEBI:15377"/>
        <dbReference type="ChEBI" id="CHEBI:15378"/>
        <dbReference type="ChEBI" id="CHEBI:29067"/>
        <dbReference type="ChEBI" id="CHEBI:43474"/>
        <dbReference type="ChEBI" id="CHEBI:59918"/>
        <dbReference type="EC" id="3.6.1.7"/>
    </reaction>
</comment>
<dbReference type="GO" id="GO:0003998">
    <property type="term" value="F:acylphosphatase activity"/>
    <property type="evidence" value="ECO:0007669"/>
    <property type="project" value="UniProtKB-EC"/>
</dbReference>
<keyword evidence="5" id="KW-0863">Zinc-finger</keyword>
<sequence>MREALDIEVHGVVQGVGFRPFVFNAALRHNICGWVLNATAGVFVHAEGEPEDIDALVMEINSNAPAASRVDEINMKEAPLEGFSDFEIRYSDEAEADATTLVSPDLATCDECVAELFDPHNRRYHYPFINCTNCGPRFTIIDSLPYDRAKTSMADFPMCEACDAEYRNPADRRFHAQPDACFECGPHISWWEKSFTETPATSEAFDGADIDEDGTLWGSTLQASDAIFACAAELLHEGAIVAVKGLGGFHLACDARNPEALAELRRRKRREGKAFAVMYRTLDDVRETCQVNDAERRLLTGTQRPIVLLKKRDDAKFAAGLADHLPELGVMLPYTPVQHLLLAAFGGPLVMTSGNLHDEPICMTDDEARSQLASIADAFLGNNRPIRCRFDDSVVRVISAGSAGDAVQMVRRARGFAPMPISLAKKGDQTSSQTKRVLFAAGPEQKNTFCLLRGDEAFVSQHIGDMESAETFDAWLSAKEHFESLFQAAPESLVADMHPEYLSSKWAEEAHRRAVDAGEELPLEKIQHHHAHIVSAMAECGLDEATIGVAFDGTGYGYDGRIWGGEVLLTNRTDFERFANFAYLPMPGGAAAVKNPLRMAYGALHEFDLLDHPAAAPAIEALGDAAHVCDHMIERDLNCPRTSSVGRLFDAASALLGVCEHPAYEGEAAVLLEAAISDASLGRKRTVDPEAAGDAYHMGVSKNCANPDSTAHDTSVILLDAQPVFASMLDDMAAGVATSAIARKFHDAMVEAIMQACLVANAAYGISTVALSGGVFMNRYLLEHTLAALEAAGFTVALNKELPCNDGGVSFGQAVIAAARHAGADAQK</sequence>
<dbReference type="Pfam" id="PF00708">
    <property type="entry name" value="Acylphosphatase"/>
    <property type="match status" value="1"/>
</dbReference>
<dbReference type="InterPro" id="IPR051060">
    <property type="entry name" value="Carbamoyltrans_HypF-like"/>
</dbReference>
<dbReference type="UniPathway" id="UPA00335"/>
<dbReference type="Pfam" id="PF17788">
    <property type="entry name" value="HypF_C"/>
    <property type="match status" value="1"/>
</dbReference>
<dbReference type="GO" id="GO:0051604">
    <property type="term" value="P:protein maturation"/>
    <property type="evidence" value="ECO:0007669"/>
    <property type="project" value="TreeGrafter"/>
</dbReference>
<evidence type="ECO:0000259" key="11">
    <source>
        <dbReference type="PROSITE" id="PS51163"/>
    </source>
</evidence>
<protein>
    <recommendedName>
        <fullName evidence="8">Carbamoyltransferase</fullName>
        <ecNumber evidence="8">6.2.-.-</ecNumber>
    </recommendedName>
</protein>
<evidence type="ECO:0000256" key="3">
    <source>
        <dbReference type="ARBA" id="ARBA00022598"/>
    </source>
</evidence>
<dbReference type="Gene3D" id="3.90.870.50">
    <property type="match status" value="1"/>
</dbReference>
<dbReference type="PIRSF" id="PIRSF006256">
    <property type="entry name" value="CMPcnvr_hdrg_mat"/>
    <property type="match status" value="1"/>
</dbReference>
<dbReference type="EMBL" id="PPTO01000005">
    <property type="protein sequence ID" value="RDB59353.1"/>
    <property type="molecule type" value="Genomic_DNA"/>
</dbReference>
<dbReference type="PROSITE" id="PS00150">
    <property type="entry name" value="ACYLPHOSPHATASE_1"/>
    <property type="match status" value="1"/>
</dbReference>
<dbReference type="Gene3D" id="3.30.420.40">
    <property type="match status" value="1"/>
</dbReference>
<dbReference type="PANTHER" id="PTHR42959:SF1">
    <property type="entry name" value="CARBAMOYLTRANSFERASE HYPF"/>
    <property type="match status" value="1"/>
</dbReference>
<evidence type="ECO:0000313" key="12">
    <source>
        <dbReference type="EMBL" id="RDB59353.1"/>
    </source>
</evidence>
<comment type="pathway">
    <text evidence="1">Protein modification; [NiFe] hydrogenase maturation.</text>
</comment>
<dbReference type="GO" id="GO:0016874">
    <property type="term" value="F:ligase activity"/>
    <property type="evidence" value="ECO:0007669"/>
    <property type="project" value="UniProtKB-UniRule"/>
</dbReference>
<dbReference type="InterPro" id="IPR017968">
    <property type="entry name" value="Acylphosphatase_CS"/>
</dbReference>
<dbReference type="InterPro" id="IPR004421">
    <property type="entry name" value="Carbamoyltransferase_HypF"/>
</dbReference>
<evidence type="ECO:0000256" key="2">
    <source>
        <dbReference type="ARBA" id="ARBA00008097"/>
    </source>
</evidence>
<dbReference type="InterPro" id="IPR036046">
    <property type="entry name" value="Acylphosphatase-like_dom_sf"/>
</dbReference>
<dbReference type="PANTHER" id="PTHR42959">
    <property type="entry name" value="CARBAMOYLTRANSFERASE"/>
    <property type="match status" value="1"/>
</dbReference>
<comment type="similarity">
    <text evidence="2 8">Belongs to the carbamoyltransferase HypF family.</text>
</comment>
<evidence type="ECO:0000259" key="10">
    <source>
        <dbReference type="PROSITE" id="PS51160"/>
    </source>
</evidence>
<dbReference type="SUPFAM" id="SSF55821">
    <property type="entry name" value="YrdC/RibB"/>
    <property type="match status" value="1"/>
</dbReference>
<comment type="catalytic activity">
    <reaction evidence="7">
        <text>C-terminal L-cysteinyl-[HypE protein] + carbamoyl phosphate + ATP + H2O = C-terminal S-carboxamide-L-cysteinyl-[HypE protein] + AMP + phosphate + diphosphate + H(+)</text>
        <dbReference type="Rhea" id="RHEA:55636"/>
        <dbReference type="Rhea" id="RHEA-COMP:14247"/>
        <dbReference type="Rhea" id="RHEA-COMP:14392"/>
        <dbReference type="ChEBI" id="CHEBI:15377"/>
        <dbReference type="ChEBI" id="CHEBI:15378"/>
        <dbReference type="ChEBI" id="CHEBI:30616"/>
        <dbReference type="ChEBI" id="CHEBI:33019"/>
        <dbReference type="ChEBI" id="CHEBI:43474"/>
        <dbReference type="ChEBI" id="CHEBI:58228"/>
        <dbReference type="ChEBI" id="CHEBI:76913"/>
        <dbReference type="ChEBI" id="CHEBI:139126"/>
        <dbReference type="ChEBI" id="CHEBI:456215"/>
    </reaction>
</comment>
<dbReference type="Pfam" id="PF01300">
    <property type="entry name" value="Sua5_yciO_yrdC"/>
    <property type="match status" value="1"/>
</dbReference>
<evidence type="ECO:0000256" key="4">
    <source>
        <dbReference type="ARBA" id="ARBA00022723"/>
    </source>
</evidence>
<accession>A0A369LIA1</accession>
<evidence type="ECO:0000313" key="13">
    <source>
        <dbReference type="Proteomes" id="UP000253975"/>
    </source>
</evidence>
<keyword evidence="4" id="KW-0479">Metal-binding</keyword>
<dbReference type="InterPro" id="IPR011125">
    <property type="entry name" value="Znf_HypF"/>
</dbReference>
<dbReference type="NCBIfam" id="TIGR00143">
    <property type="entry name" value="hypF"/>
    <property type="match status" value="1"/>
</dbReference>
<dbReference type="InterPro" id="IPR017945">
    <property type="entry name" value="DHBP_synth_RibB-like_a/b_dom"/>
</dbReference>
<feature type="active site" evidence="9">
    <location>
        <position position="19"/>
    </location>
</feature>
<keyword evidence="6" id="KW-0862">Zinc</keyword>
<dbReference type="InterPro" id="IPR055128">
    <property type="entry name" value="HypF_C_2"/>
</dbReference>
<evidence type="ECO:0000256" key="6">
    <source>
        <dbReference type="ARBA" id="ARBA00022833"/>
    </source>
</evidence>
<evidence type="ECO:0000256" key="5">
    <source>
        <dbReference type="ARBA" id="ARBA00022771"/>
    </source>
</evidence>
<dbReference type="RefSeq" id="WP_114615301.1">
    <property type="nucleotide sequence ID" value="NZ_PPTO01000005.1"/>
</dbReference>
<keyword evidence="12" id="KW-0808">Transferase</keyword>
<dbReference type="SUPFAM" id="SSF54975">
    <property type="entry name" value="Acylphosphatase/BLUF domain-like"/>
    <property type="match status" value="1"/>
</dbReference>
<dbReference type="Proteomes" id="UP000253975">
    <property type="component" value="Unassembled WGS sequence"/>
</dbReference>
<evidence type="ECO:0000256" key="9">
    <source>
        <dbReference type="PROSITE-ProRule" id="PRU00520"/>
    </source>
</evidence>
<organism evidence="12 13">
    <name type="scientific">Slackia isoflavoniconvertens</name>
    <dbReference type="NCBI Taxonomy" id="572010"/>
    <lineage>
        <taxon>Bacteria</taxon>
        <taxon>Bacillati</taxon>
        <taxon>Actinomycetota</taxon>
        <taxon>Coriobacteriia</taxon>
        <taxon>Eggerthellales</taxon>
        <taxon>Eggerthellaceae</taxon>
        <taxon>Slackia</taxon>
    </lineage>
</organism>
<dbReference type="Gene3D" id="3.30.420.360">
    <property type="match status" value="1"/>
</dbReference>
<proteinExistence type="inferred from homology"/>
<dbReference type="InterPro" id="IPR001792">
    <property type="entry name" value="Acylphosphatase-like_dom"/>
</dbReference>
<evidence type="ECO:0000256" key="8">
    <source>
        <dbReference type="PIRNR" id="PIRNR006256"/>
    </source>
</evidence>
<keyword evidence="9" id="KW-0378">Hydrolase</keyword>
<gene>
    <name evidence="12" type="primary">hypF</name>
    <name evidence="12" type="ORF">C1881_04265</name>
</gene>
<evidence type="ECO:0000256" key="1">
    <source>
        <dbReference type="ARBA" id="ARBA00004711"/>
    </source>
</evidence>
<feature type="domain" description="YrdC-like" evidence="11">
    <location>
        <begin position="225"/>
        <end position="415"/>
    </location>
</feature>
<keyword evidence="3" id="KW-0436">Ligase</keyword>
<name>A0A369LIA1_9ACTN</name>
<dbReference type="GO" id="GO:0016743">
    <property type="term" value="F:carboxyl- or carbamoyltransferase activity"/>
    <property type="evidence" value="ECO:0007669"/>
    <property type="project" value="UniProtKB-UniRule"/>
</dbReference>
<dbReference type="PROSITE" id="PS51163">
    <property type="entry name" value="YRDC"/>
    <property type="match status" value="1"/>
</dbReference>
<dbReference type="AlphaFoldDB" id="A0A369LIA1"/>
<dbReference type="Gene3D" id="3.30.110.120">
    <property type="match status" value="1"/>
</dbReference>
<evidence type="ECO:0000256" key="7">
    <source>
        <dbReference type="ARBA" id="ARBA00048220"/>
    </source>
</evidence>
<dbReference type="GO" id="GO:0008270">
    <property type="term" value="F:zinc ion binding"/>
    <property type="evidence" value="ECO:0007669"/>
    <property type="project" value="UniProtKB-KW"/>
</dbReference>
<dbReference type="InterPro" id="IPR041440">
    <property type="entry name" value="HypF_C"/>
</dbReference>
<dbReference type="EC" id="6.2.-.-" evidence="8"/>
<dbReference type="InterPro" id="IPR006070">
    <property type="entry name" value="Sua5-like_dom"/>
</dbReference>